<keyword evidence="2" id="KW-0716">Sensory transduction</keyword>
<dbReference type="Pfam" id="PF12796">
    <property type="entry name" value="Ank_2"/>
    <property type="match status" value="1"/>
</dbReference>
<dbReference type="GO" id="GO:1902495">
    <property type="term" value="C:transmembrane transporter complex"/>
    <property type="evidence" value="ECO:0007669"/>
    <property type="project" value="TreeGrafter"/>
</dbReference>
<comment type="caution">
    <text evidence="10">The sequence shown here is derived from an EMBL/GenBank/DDBJ whole genome shotgun (WGS) entry which is preliminary data.</text>
</comment>
<dbReference type="OrthoDB" id="6352772at2759"/>
<keyword evidence="3" id="KW-0677">Repeat</keyword>
<dbReference type="GO" id="GO:0022857">
    <property type="term" value="F:transmembrane transporter activity"/>
    <property type="evidence" value="ECO:0007669"/>
    <property type="project" value="TreeGrafter"/>
</dbReference>
<feature type="transmembrane region" description="Helical" evidence="9">
    <location>
        <begin position="419"/>
        <end position="443"/>
    </location>
</feature>
<proteinExistence type="predicted"/>
<keyword evidence="9" id="KW-0472">Membrane</keyword>
<evidence type="ECO:0000256" key="2">
    <source>
        <dbReference type="ARBA" id="ARBA00022606"/>
    </source>
</evidence>
<gene>
    <name evidence="10" type="ORF">C7M84_023298</name>
</gene>
<evidence type="ECO:0000313" key="11">
    <source>
        <dbReference type="Proteomes" id="UP000283509"/>
    </source>
</evidence>
<name>A0A3R7MJP2_PENVA</name>
<accession>A0A3R7MJP2</accession>
<dbReference type="Gene3D" id="1.25.40.20">
    <property type="entry name" value="Ankyrin repeat-containing domain"/>
    <property type="match status" value="1"/>
</dbReference>
<evidence type="ECO:0000256" key="9">
    <source>
        <dbReference type="SAM" id="Phobius"/>
    </source>
</evidence>
<dbReference type="SUPFAM" id="SSF48403">
    <property type="entry name" value="Ankyrin repeat"/>
    <property type="match status" value="1"/>
</dbReference>
<dbReference type="Proteomes" id="UP000283509">
    <property type="component" value="Unassembled WGS sequence"/>
</dbReference>
<feature type="transmembrane region" description="Helical" evidence="9">
    <location>
        <begin position="263"/>
        <end position="284"/>
    </location>
</feature>
<feature type="transmembrane region" description="Helical" evidence="9">
    <location>
        <begin position="374"/>
        <end position="399"/>
    </location>
</feature>
<feature type="repeat" description="ANK" evidence="7">
    <location>
        <begin position="41"/>
        <end position="73"/>
    </location>
</feature>
<dbReference type="GO" id="GO:0034220">
    <property type="term" value="P:monoatomic ion transmembrane transport"/>
    <property type="evidence" value="ECO:0007669"/>
    <property type="project" value="UniProtKB-KW"/>
</dbReference>
<evidence type="ECO:0000313" key="10">
    <source>
        <dbReference type="EMBL" id="ROT83530.1"/>
    </source>
</evidence>
<evidence type="ECO:0000256" key="5">
    <source>
        <dbReference type="ARBA" id="ARBA00023065"/>
    </source>
</evidence>
<feature type="transmembrane region" description="Helical" evidence="9">
    <location>
        <begin position="296"/>
        <end position="320"/>
    </location>
</feature>
<organism evidence="10 11">
    <name type="scientific">Penaeus vannamei</name>
    <name type="common">Whiteleg shrimp</name>
    <name type="synonym">Litopenaeus vannamei</name>
    <dbReference type="NCBI Taxonomy" id="6689"/>
    <lineage>
        <taxon>Eukaryota</taxon>
        <taxon>Metazoa</taxon>
        <taxon>Ecdysozoa</taxon>
        <taxon>Arthropoda</taxon>
        <taxon>Crustacea</taxon>
        <taxon>Multicrustacea</taxon>
        <taxon>Malacostraca</taxon>
        <taxon>Eumalacostraca</taxon>
        <taxon>Eucarida</taxon>
        <taxon>Decapoda</taxon>
        <taxon>Dendrobranchiata</taxon>
        <taxon>Penaeoidea</taxon>
        <taxon>Penaeidae</taxon>
        <taxon>Penaeus</taxon>
    </lineage>
</organism>
<feature type="transmembrane region" description="Helical" evidence="9">
    <location>
        <begin position="160"/>
        <end position="181"/>
    </location>
</feature>
<dbReference type="EMBL" id="QCYY01000674">
    <property type="protein sequence ID" value="ROT83530.1"/>
    <property type="molecule type" value="Genomic_DNA"/>
</dbReference>
<evidence type="ECO:0000256" key="6">
    <source>
        <dbReference type="ARBA" id="ARBA00023303"/>
    </source>
</evidence>
<dbReference type="SMART" id="SM00248">
    <property type="entry name" value="ANK"/>
    <property type="match status" value="2"/>
</dbReference>
<evidence type="ECO:0000256" key="7">
    <source>
        <dbReference type="PROSITE-ProRule" id="PRU00023"/>
    </source>
</evidence>
<keyword evidence="9" id="KW-1133">Transmembrane helix</keyword>
<evidence type="ECO:0000256" key="4">
    <source>
        <dbReference type="ARBA" id="ARBA00023043"/>
    </source>
</evidence>
<dbReference type="PANTHER" id="PTHR47143">
    <property type="entry name" value="TRANSIENT RECEPTOR POTENTIAL CATION CHANNEL PROTEIN PAINLESS"/>
    <property type="match status" value="1"/>
</dbReference>
<evidence type="ECO:0000256" key="3">
    <source>
        <dbReference type="ARBA" id="ARBA00022737"/>
    </source>
</evidence>
<dbReference type="PROSITE" id="PS50297">
    <property type="entry name" value="ANK_REP_REGION"/>
    <property type="match status" value="2"/>
</dbReference>
<sequence length="555" mass="62554">MLDAENEDLDTPLHLACKFGHEEVVKVLLESGSDVGDTNAACATPLHLAAEKGHAECCRMLLQHGAHIDSFNKASLDPKETQEEVNFEFLDDTYQLRSGPSQFDSRGRLVSHARPYTTNARELTNNHPLMLMVVYLRTNLLAHPVCVHLIKQKWYNYGRFVYYGNLFLYLTFVTCLTGYVISVRDLNWVTGGNMTDLLIDASRCPLLALTPYSPPPPLICHPSPAPTPSPSPNQPTPSLPHHPSLTPSPPFLPLQEVDWESDFRLTLLKVCKGIIIALAVVEMLKEVSQIYQVGSALLAYLTFENLLEWICYVTAVVFVMDFADCPIKQDWQWQVGATSIFLAWINFLLFIRVFPFFGIYVIMFTEVFTTFSSFFVVFFLFIIAFALGFYTVLGTQYVFRSPSHSLLRTFVMMIVSEVTYALVIAFLVIMSILIMNLLVGLAVDDIKAVQEQAMLQKLAMQTKVSGTRRSLLSWVLGKITLSEAKEVDEMETLRREVLNLNSAMSDLGEVKAMLSEMADLKSAVKDVAELKAQVAEVLNHLHPQTRRTKSIFRIF</sequence>
<dbReference type="InterPro" id="IPR036770">
    <property type="entry name" value="Ankyrin_rpt-contain_sf"/>
</dbReference>
<reference evidence="10 11" key="2">
    <citation type="submission" date="2019-01" db="EMBL/GenBank/DDBJ databases">
        <title>The decoding of complex shrimp genome reveals the adaptation for benthos swimmer, frequently molting mechanism and breeding impact on genome.</title>
        <authorList>
            <person name="Sun Y."/>
            <person name="Gao Y."/>
            <person name="Yu Y."/>
        </authorList>
    </citation>
    <scope>NUCLEOTIDE SEQUENCE [LARGE SCALE GENOMIC DNA]</scope>
    <source>
        <tissue evidence="10">Muscle</tissue>
    </source>
</reference>
<dbReference type="InterPro" id="IPR052076">
    <property type="entry name" value="TRP_cation_channel"/>
</dbReference>
<protein>
    <submittedName>
        <fullName evidence="10">Uncharacterized protein</fullName>
    </submittedName>
</protein>
<keyword evidence="11" id="KW-1185">Reference proteome</keyword>
<dbReference type="InterPro" id="IPR002110">
    <property type="entry name" value="Ankyrin_rpt"/>
</dbReference>
<keyword evidence="4 7" id="KW-0040">ANK repeat</keyword>
<dbReference type="PANTHER" id="PTHR47143:SF3">
    <property type="entry name" value="PWWP DOMAIN-CONTAINING PROTEIN"/>
    <property type="match status" value="1"/>
</dbReference>
<feature type="repeat" description="ANK" evidence="7">
    <location>
        <begin position="8"/>
        <end position="40"/>
    </location>
</feature>
<reference evidence="10 11" key="1">
    <citation type="submission" date="2018-04" db="EMBL/GenBank/DDBJ databases">
        <authorList>
            <person name="Zhang X."/>
            <person name="Yuan J."/>
            <person name="Li F."/>
            <person name="Xiang J."/>
        </authorList>
    </citation>
    <scope>NUCLEOTIDE SEQUENCE [LARGE SCALE GENOMIC DNA]</scope>
    <source>
        <tissue evidence="10">Muscle</tissue>
    </source>
</reference>
<feature type="region of interest" description="Disordered" evidence="8">
    <location>
        <begin position="221"/>
        <end position="241"/>
    </location>
</feature>
<keyword evidence="5" id="KW-0406">Ion transport</keyword>
<dbReference type="AlphaFoldDB" id="A0A3R7MJP2"/>
<keyword evidence="9" id="KW-0812">Transmembrane</keyword>
<dbReference type="PROSITE" id="PS50088">
    <property type="entry name" value="ANK_REPEAT"/>
    <property type="match status" value="2"/>
</dbReference>
<keyword evidence="1" id="KW-0813">Transport</keyword>
<evidence type="ECO:0000256" key="1">
    <source>
        <dbReference type="ARBA" id="ARBA00022448"/>
    </source>
</evidence>
<keyword evidence="6" id="KW-0407">Ion channel</keyword>
<evidence type="ECO:0000256" key="8">
    <source>
        <dbReference type="SAM" id="MobiDB-lite"/>
    </source>
</evidence>
<feature type="transmembrane region" description="Helical" evidence="9">
    <location>
        <begin position="340"/>
        <end position="362"/>
    </location>
</feature>